<reference evidence="5" key="1">
    <citation type="journal article" date="2010" name="Science">
        <title>Plasticity of animal genome architecture unmasked by rapid evolution of a pelagic tunicate.</title>
        <authorList>
            <person name="Denoeud F."/>
            <person name="Henriet S."/>
            <person name="Mungpakdee S."/>
            <person name="Aury J.M."/>
            <person name="Da Silva C."/>
            <person name="Brinkmann H."/>
            <person name="Mikhaleva J."/>
            <person name="Olsen L.C."/>
            <person name="Jubin C."/>
            <person name="Canestro C."/>
            <person name="Bouquet J.M."/>
            <person name="Danks G."/>
            <person name="Poulain J."/>
            <person name="Campsteijn C."/>
            <person name="Adamski M."/>
            <person name="Cross I."/>
            <person name="Yadetie F."/>
            <person name="Muffato M."/>
            <person name="Louis A."/>
            <person name="Butcher S."/>
            <person name="Tsagkogeorga G."/>
            <person name="Konrad A."/>
            <person name="Singh S."/>
            <person name="Jensen M.F."/>
            <person name="Cong E.H."/>
            <person name="Eikeseth-Otteraa H."/>
            <person name="Noel B."/>
            <person name="Anthouard V."/>
            <person name="Porcel B.M."/>
            <person name="Kachouri-Lafond R."/>
            <person name="Nishino A."/>
            <person name="Ugolini M."/>
            <person name="Chourrout P."/>
            <person name="Nishida H."/>
            <person name="Aasland R."/>
            <person name="Huzurbazar S."/>
            <person name="Westhof E."/>
            <person name="Delsuc F."/>
            <person name="Lehrach H."/>
            <person name="Reinhardt R."/>
            <person name="Weissenbach J."/>
            <person name="Roy S.W."/>
            <person name="Artiguenave F."/>
            <person name="Postlethwait J.H."/>
            <person name="Manak J.R."/>
            <person name="Thompson E.M."/>
            <person name="Jaillon O."/>
            <person name="Du Pasquier L."/>
            <person name="Boudinot P."/>
            <person name="Liberles D.A."/>
            <person name="Volff J.N."/>
            <person name="Philippe H."/>
            <person name="Lenhard B."/>
            <person name="Roest Crollius H."/>
            <person name="Wincker P."/>
            <person name="Chourrout D."/>
        </authorList>
    </citation>
    <scope>NUCLEOTIDE SEQUENCE [LARGE SCALE GENOMIC DNA]</scope>
</reference>
<dbReference type="PROSITE" id="PS51355">
    <property type="entry name" value="GLUTATHIONE_PEROXID_3"/>
    <property type="match status" value="1"/>
</dbReference>
<keyword evidence="6" id="KW-1185">Reference proteome</keyword>
<keyword evidence="2 4" id="KW-0575">Peroxidase</keyword>
<accession>E4WTC5</accession>
<evidence type="ECO:0000313" key="6">
    <source>
        <dbReference type="Proteomes" id="UP000001307"/>
    </source>
</evidence>
<keyword evidence="3 4" id="KW-0560">Oxidoreductase</keyword>
<dbReference type="Gene3D" id="3.40.30.10">
    <property type="entry name" value="Glutaredoxin"/>
    <property type="match status" value="1"/>
</dbReference>
<comment type="similarity">
    <text evidence="1 4">Belongs to the glutathione peroxidase family.</text>
</comment>
<dbReference type="EMBL" id="FN653016">
    <property type="protein sequence ID" value="CBY06916.1"/>
    <property type="molecule type" value="Genomic_DNA"/>
</dbReference>
<evidence type="ECO:0000256" key="3">
    <source>
        <dbReference type="ARBA" id="ARBA00023002"/>
    </source>
</evidence>
<name>E4WTC5_OIKDI</name>
<protein>
    <recommendedName>
        <fullName evidence="4">Glutathione peroxidase</fullName>
    </recommendedName>
</protein>
<dbReference type="SUPFAM" id="SSF52833">
    <property type="entry name" value="Thioredoxin-like"/>
    <property type="match status" value="1"/>
</dbReference>
<dbReference type="GO" id="GO:0006979">
    <property type="term" value="P:response to oxidative stress"/>
    <property type="evidence" value="ECO:0007669"/>
    <property type="project" value="InterPro"/>
</dbReference>
<dbReference type="InParanoid" id="E4WTC5"/>
<dbReference type="InterPro" id="IPR036249">
    <property type="entry name" value="Thioredoxin-like_sf"/>
</dbReference>
<evidence type="ECO:0000256" key="1">
    <source>
        <dbReference type="ARBA" id="ARBA00006926"/>
    </source>
</evidence>
<dbReference type="PANTHER" id="PTHR11592:SF78">
    <property type="entry name" value="GLUTATHIONE PEROXIDASE"/>
    <property type="match status" value="1"/>
</dbReference>
<dbReference type="GO" id="GO:0004601">
    <property type="term" value="F:peroxidase activity"/>
    <property type="evidence" value="ECO:0007669"/>
    <property type="project" value="UniProtKB-KW"/>
</dbReference>
<dbReference type="OrthoDB" id="446890at2759"/>
<evidence type="ECO:0000256" key="2">
    <source>
        <dbReference type="ARBA" id="ARBA00022559"/>
    </source>
</evidence>
<dbReference type="AlphaFoldDB" id="E4WTC5"/>
<proteinExistence type="inferred from homology"/>
<evidence type="ECO:0000313" key="5">
    <source>
        <dbReference type="EMBL" id="CBY06916.1"/>
    </source>
</evidence>
<evidence type="ECO:0000256" key="4">
    <source>
        <dbReference type="RuleBase" id="RU000499"/>
    </source>
</evidence>
<dbReference type="PRINTS" id="PR01011">
    <property type="entry name" value="GLUTPROXDASE"/>
</dbReference>
<gene>
    <name evidence="5" type="ORF">GSOID_T00005989001</name>
</gene>
<dbReference type="PIRSF" id="PIRSF000303">
    <property type="entry name" value="Glutathion_perox"/>
    <property type="match status" value="1"/>
</dbReference>
<organism evidence="5">
    <name type="scientific">Oikopleura dioica</name>
    <name type="common">Tunicate</name>
    <dbReference type="NCBI Taxonomy" id="34765"/>
    <lineage>
        <taxon>Eukaryota</taxon>
        <taxon>Metazoa</taxon>
        <taxon>Chordata</taxon>
        <taxon>Tunicata</taxon>
        <taxon>Appendicularia</taxon>
        <taxon>Copelata</taxon>
        <taxon>Oikopleuridae</taxon>
        <taxon>Oikopleura</taxon>
    </lineage>
</organism>
<dbReference type="Pfam" id="PF00255">
    <property type="entry name" value="GSHPx"/>
    <property type="match status" value="1"/>
</dbReference>
<dbReference type="InterPro" id="IPR000889">
    <property type="entry name" value="Glutathione_peroxidase"/>
</dbReference>
<dbReference type="PANTHER" id="PTHR11592">
    <property type="entry name" value="GLUTATHIONE PEROXIDASE"/>
    <property type="match status" value="1"/>
</dbReference>
<dbReference type="Proteomes" id="UP000001307">
    <property type="component" value="Unassembled WGS sequence"/>
</dbReference>
<sequence length="117" mass="13497">MWRIYGDQGLSVMAFPCNQFGGQEPGSDEEIKQHVTQKYGITFDMMSKIPAVNGPNQVPIYEWMKSTEPGKNQAIKWNFTNFVIDRCGRVRQRHEPNEHPETWEDQVVALLLEEPAC</sequence>